<dbReference type="InterPro" id="IPR023213">
    <property type="entry name" value="CAT-like_dom_sf"/>
</dbReference>
<proteinExistence type="predicted"/>
<name>A0A6G4X0L8_9ACTN</name>
<comment type="caution">
    <text evidence="1">The sequence shown here is derived from an EMBL/GenBank/DDBJ whole genome shotgun (WGS) entry which is preliminary data.</text>
</comment>
<dbReference type="Gene3D" id="3.30.559.10">
    <property type="entry name" value="Chloramphenicol acetyltransferase-like domain"/>
    <property type="match status" value="1"/>
</dbReference>
<feature type="non-terminal residue" evidence="1">
    <location>
        <position position="460"/>
    </location>
</feature>
<dbReference type="SUPFAM" id="SSF52777">
    <property type="entry name" value="CoA-dependent acyltransferases"/>
    <property type="match status" value="2"/>
</dbReference>
<evidence type="ECO:0000313" key="1">
    <source>
        <dbReference type="EMBL" id="NGO71086.1"/>
    </source>
</evidence>
<accession>A0A6G4X0L8</accession>
<organism evidence="1 2">
    <name type="scientific">Streptomyces boncukensis</name>
    <dbReference type="NCBI Taxonomy" id="2711219"/>
    <lineage>
        <taxon>Bacteria</taxon>
        <taxon>Bacillati</taxon>
        <taxon>Actinomycetota</taxon>
        <taxon>Actinomycetes</taxon>
        <taxon>Kitasatosporales</taxon>
        <taxon>Streptomycetaceae</taxon>
        <taxon>Streptomyces</taxon>
    </lineage>
</organism>
<evidence type="ECO:0000313" key="2">
    <source>
        <dbReference type="Proteomes" id="UP000477722"/>
    </source>
</evidence>
<gene>
    <name evidence="1" type="ORF">G5C65_22530</name>
</gene>
<dbReference type="Proteomes" id="UP000477722">
    <property type="component" value="Unassembled WGS sequence"/>
</dbReference>
<reference evidence="1 2" key="1">
    <citation type="submission" date="2020-02" db="EMBL/GenBank/DDBJ databases">
        <title>Whole-genome analyses of novel actinobacteria.</title>
        <authorList>
            <person name="Sahin N."/>
            <person name="Tatar D."/>
        </authorList>
    </citation>
    <scope>NUCLEOTIDE SEQUENCE [LARGE SCALE GENOMIC DNA]</scope>
    <source>
        <strain evidence="1 2">SB3404</strain>
    </source>
</reference>
<dbReference type="Gene3D" id="3.30.559.30">
    <property type="entry name" value="Nonribosomal peptide synthetase, condensation domain"/>
    <property type="match status" value="1"/>
</dbReference>
<protein>
    <submittedName>
        <fullName evidence="1">Non-ribosomal peptide synthetase</fullName>
    </submittedName>
</protein>
<dbReference type="AlphaFoldDB" id="A0A6G4X0L8"/>
<dbReference type="RefSeq" id="WP_165300731.1">
    <property type="nucleotide sequence ID" value="NZ_JAAKZZ010000262.1"/>
</dbReference>
<dbReference type="EMBL" id="JAAKZZ010000262">
    <property type="protein sequence ID" value="NGO71086.1"/>
    <property type="molecule type" value="Genomic_DNA"/>
</dbReference>
<keyword evidence="2" id="KW-1185">Reference proteome</keyword>
<sequence length="460" mass="48070">MNTSITAQYLERYRRVAEGAGAPAGLLPVTGAQRRFVVARHLDAGRRAALVPLFFAFPRGAVDPERLRRAAALLAAAHPALRARPYVLRGLPVQRLQAPAASVRRVRQLPGEGAADALRRALAEWPEDGPPLRLLLTEATAAETGAPGAGEAPGAPMEVLALVLDHAVCDEQSLGLLSAGLADAYARRLGPEDVPADRARDDADAYAEALRLQLDAERRASAPGSLAHWTRRLSLGRSVGRPVFVPDTGRPTGALSARLPLPDGHAARAVAFPALLDACGTAARALSGGTGVPGGTGDAGAAGGDAAGEERTPLLGYPWGGRPAQAPPVLGCFLNTVVHPAGGGEDPEAAADAWWDDLDHADTPFDEVVRAARAAGVPWAGSLDGLLTFEDLGRRPPLRLGDAQGHEIHIDGRPLQAPFTVAVSYGTDLLVRMAWDHGALPRERAEAAFELLTAALRAHP</sequence>